<name>A0A023G084_AMBTT</name>
<keyword evidence="1" id="KW-0472">Membrane</keyword>
<sequence length="93" mass="10582">MWALQIVSALQLLLSLPCSLCYFKLLIPLVWPGRIYLSRSCTCSYISKNFALAVFIVCDCAYVHVVLSTVHRISFTENLGEYFLMRLCGKVQV</sequence>
<protein>
    <submittedName>
        <fullName evidence="2">Uncharacterized protein</fullName>
    </submittedName>
</protein>
<organism evidence="2">
    <name type="scientific">Amblyomma triste</name>
    <name type="common">Neotropical tick</name>
    <dbReference type="NCBI Taxonomy" id="251400"/>
    <lineage>
        <taxon>Eukaryota</taxon>
        <taxon>Metazoa</taxon>
        <taxon>Ecdysozoa</taxon>
        <taxon>Arthropoda</taxon>
        <taxon>Chelicerata</taxon>
        <taxon>Arachnida</taxon>
        <taxon>Acari</taxon>
        <taxon>Parasitiformes</taxon>
        <taxon>Ixodida</taxon>
        <taxon>Ixodoidea</taxon>
        <taxon>Ixodidae</taxon>
        <taxon>Amblyomminae</taxon>
        <taxon>Amblyomma</taxon>
    </lineage>
</organism>
<reference evidence="2" key="1">
    <citation type="submission" date="2014-03" db="EMBL/GenBank/DDBJ databases">
        <title>The sialotranscriptome of Amblyomma triste, Amblyomma parvum and Amblyomma cajennense ticks, uncovered by 454-based RNA-seq.</title>
        <authorList>
            <person name="Garcia G.R."/>
            <person name="Gardinassi L.G."/>
            <person name="Ribeiro J.M."/>
            <person name="Anatriello E."/>
            <person name="Ferreira B.R."/>
            <person name="Moreira H.N."/>
            <person name="Mafra C."/>
            <person name="Olegario M.M."/>
            <person name="Szabo P.J."/>
            <person name="Miranda-Santos I.K."/>
            <person name="Maruyama S.R."/>
        </authorList>
    </citation>
    <scope>NUCLEOTIDE SEQUENCE</scope>
    <source>
        <strain evidence="2">Mato Grasso do Sul</strain>
        <tissue evidence="2">Salivary glands</tissue>
    </source>
</reference>
<feature type="transmembrane region" description="Helical" evidence="1">
    <location>
        <begin position="45"/>
        <end position="67"/>
    </location>
</feature>
<evidence type="ECO:0000256" key="1">
    <source>
        <dbReference type="SAM" id="Phobius"/>
    </source>
</evidence>
<proteinExistence type="evidence at transcript level"/>
<keyword evidence="1" id="KW-0812">Transmembrane</keyword>
<dbReference type="EMBL" id="GBBM01007882">
    <property type="protein sequence ID" value="JAC27536.1"/>
    <property type="molecule type" value="mRNA"/>
</dbReference>
<keyword evidence="1" id="KW-1133">Transmembrane helix</keyword>
<accession>A0A023G084</accession>
<evidence type="ECO:0000313" key="2">
    <source>
        <dbReference type="EMBL" id="JAC27536.1"/>
    </source>
</evidence>
<dbReference type="AlphaFoldDB" id="A0A023G084"/>